<accession>A0A388SHC5</accession>
<evidence type="ECO:0000256" key="1">
    <source>
        <dbReference type="SAM" id="MobiDB-lite"/>
    </source>
</evidence>
<sequence length="49" mass="5700">MTLKSGIPSVFGETGNDRRGEGLNRDLEWKTDRGTVTKLRKMRYDEKEK</sequence>
<comment type="caution">
    <text evidence="2">The sequence shown here is derived from an EMBL/GenBank/DDBJ whole genome shotgun (WGS) entry which is preliminary data.</text>
</comment>
<name>A0A388SHC5_9BURK</name>
<dbReference type="EMBL" id="BGZJ01000002">
    <property type="protein sequence ID" value="GBO94821.1"/>
    <property type="molecule type" value="Genomic_DNA"/>
</dbReference>
<protein>
    <submittedName>
        <fullName evidence="2">Uncharacterized protein</fullName>
    </submittedName>
</protein>
<feature type="compositionally biased region" description="Basic and acidic residues" evidence="1">
    <location>
        <begin position="15"/>
        <end position="26"/>
    </location>
</feature>
<feature type="region of interest" description="Disordered" evidence="1">
    <location>
        <begin position="1"/>
        <end position="26"/>
    </location>
</feature>
<evidence type="ECO:0000313" key="2">
    <source>
        <dbReference type="EMBL" id="GBO94821.1"/>
    </source>
</evidence>
<gene>
    <name evidence="2" type="ORF">MESMUL_21750</name>
</gene>
<dbReference type="AlphaFoldDB" id="A0A388SHC5"/>
<evidence type="ECO:0000313" key="3">
    <source>
        <dbReference type="Proteomes" id="UP000266091"/>
    </source>
</evidence>
<keyword evidence="3" id="KW-1185">Reference proteome</keyword>
<organism evidence="2 3">
    <name type="scientific">Mesosutterella multiformis</name>
    <dbReference type="NCBI Taxonomy" id="2259133"/>
    <lineage>
        <taxon>Bacteria</taxon>
        <taxon>Pseudomonadati</taxon>
        <taxon>Pseudomonadota</taxon>
        <taxon>Betaproteobacteria</taxon>
        <taxon>Burkholderiales</taxon>
        <taxon>Sutterellaceae</taxon>
        <taxon>Mesosutterella</taxon>
    </lineage>
</organism>
<reference evidence="2 3" key="1">
    <citation type="journal article" date="2018" name="Int. J. Syst. Evol. Microbiol.">
        <title>Mesosutterella multiformis gen. nov., sp. nov., a member of the family Sutterellaceae and Sutterella megalosphaeroides sp. nov., isolated from human faeces.</title>
        <authorList>
            <person name="Sakamoto M."/>
            <person name="Ikeyama N."/>
            <person name="Kunihiro T."/>
            <person name="Iino T."/>
            <person name="Yuki M."/>
            <person name="Ohkuma M."/>
        </authorList>
    </citation>
    <scope>NUCLEOTIDE SEQUENCE [LARGE SCALE GENOMIC DNA]</scope>
    <source>
        <strain evidence="2 3">4NBBH2</strain>
    </source>
</reference>
<dbReference type="Proteomes" id="UP000266091">
    <property type="component" value="Unassembled WGS sequence"/>
</dbReference>
<proteinExistence type="predicted"/>